<feature type="compositionally biased region" description="Low complexity" evidence="1">
    <location>
        <begin position="710"/>
        <end position="721"/>
    </location>
</feature>
<dbReference type="EMBL" id="CAACVS010000539">
    <property type="protein sequence ID" value="VEU43361.1"/>
    <property type="molecule type" value="Genomic_DNA"/>
</dbReference>
<sequence>MFEFVASVAPFLAVVIACQVVSAASSSVHHFVRKGERGGKKYLPPKTECVLYLKQIQWEDGHDTRSWHCEFPLGQAAEYTGGNEMVEIKGISSKEIERMGPVSGESLMIVDEKTYISEIDTTDNGSYENENGSYNRSADQATTLYIPPKSDYKIESMDWEIDTRHARNRRARRQRQRNLASSEIRILDTLVIRVIDGEKVGPAADAKQLTNDVFTGEFCLKSQYAACSHDQVIVNPVQEHGTTIDGLYYPGIVNVGVSNVATQGNNPNIEAEATVITTTMFGGGDSLGNLFDIVMFCLPGGTGNWVAYAYINDWRSYYNDFWCQRVSTQMHEVGHNLNLGHSGLPGNSEYADTSGMMGYSHDELNGPKQCFNPAKSYQLGWYSSQVKSIDPLDLLIGRDSPLQYTLNGVADYAKDGSNGDALVSLRLENDGLLGGLDYYIGYNRAVGANVGTKDVPNLVTIHAKENSQNDSYGRDGHGKSIRLARLRSGSSYVLENFKGTNFDITVTAKSINGKDAIVEISTVSNVQPTAAPSKMYCDGGKTFRVILQTDEYGEETIMMLKNIDIDKEIERTEGYLGDTLYGFPSSGSAFCLQPGCYEFKIFDKEDDGICCNYGNGYYKGFVEDTQIFEGAQFRTTMAHEFCIENQLSLTPRPTQTPSAFTSPTPTQIGGIFNEPIEETTPPPVDEPTLTPTLSIFPPLIQPTQRPVLFPQPTTQPTNTPTALPSKIASDPPSSLPTELKTSDVPLTSRPTPAMTGSPSNFMTEVPITRRPTQALTASPSDSTTEPPSSLPTELKTSDVPITSRPSPAMTGSPSDTITDPPSSLPTESKTSDVPITSRPSPAVTESPSDTVTEPPSNVPTEFPPDIPTDPPTNEPTNKPTLPTECLDDPEFKWKRKKKRSCKWIKRRKITKRICKSKAFKTSKKRVWNYCRKTCGKLGLGPGKVCYKNKKESGDSTIVL</sequence>
<reference evidence="4 5" key="1">
    <citation type="submission" date="2019-01" db="EMBL/GenBank/DDBJ databases">
        <authorList>
            <person name="Ferrante I. M."/>
        </authorList>
    </citation>
    <scope>NUCLEOTIDE SEQUENCE [LARGE SCALE GENOMIC DNA]</scope>
    <source>
        <strain evidence="4 5">B856</strain>
    </source>
</reference>
<dbReference type="Proteomes" id="UP000291116">
    <property type="component" value="Unassembled WGS sequence"/>
</dbReference>
<dbReference type="InterPro" id="IPR008752">
    <property type="entry name" value="Peptidase_M11"/>
</dbReference>
<evidence type="ECO:0000256" key="1">
    <source>
        <dbReference type="SAM" id="MobiDB-lite"/>
    </source>
</evidence>
<feature type="compositionally biased region" description="Polar residues" evidence="1">
    <location>
        <begin position="744"/>
        <end position="762"/>
    </location>
</feature>
<dbReference type="Pfam" id="PF05548">
    <property type="entry name" value="Peptidase_M11"/>
    <property type="match status" value="1"/>
</dbReference>
<feature type="region of interest" description="Disordered" evidence="1">
    <location>
        <begin position="703"/>
        <end position="886"/>
    </location>
</feature>
<feature type="signal peptide" evidence="2">
    <location>
        <begin position="1"/>
        <end position="23"/>
    </location>
</feature>
<dbReference type="AlphaFoldDB" id="A0A448ZMU6"/>
<dbReference type="OrthoDB" id="541044at2759"/>
<feature type="compositionally biased region" description="Low complexity" evidence="1">
    <location>
        <begin position="810"/>
        <end position="826"/>
    </location>
</feature>
<feature type="domain" description="Peptidase M11 gametolysin" evidence="3">
    <location>
        <begin position="220"/>
        <end position="383"/>
    </location>
</feature>
<feature type="compositionally biased region" description="Polar residues" evidence="1">
    <location>
        <begin position="827"/>
        <end position="859"/>
    </location>
</feature>
<evidence type="ECO:0000259" key="3">
    <source>
        <dbReference type="Pfam" id="PF05548"/>
    </source>
</evidence>
<feature type="compositionally biased region" description="Low complexity" evidence="1">
    <location>
        <begin position="776"/>
        <end position="792"/>
    </location>
</feature>
<evidence type="ECO:0000256" key="2">
    <source>
        <dbReference type="SAM" id="SignalP"/>
    </source>
</evidence>
<gene>
    <name evidence="4" type="ORF">PSNMU_V1.4_AUG-EV-PASAV3_0103800</name>
</gene>
<keyword evidence="5" id="KW-1185">Reference proteome</keyword>
<name>A0A448ZMU6_9STRA</name>
<accession>A0A448ZMU6</accession>
<protein>
    <recommendedName>
        <fullName evidence="3">Peptidase M11 gametolysin domain-containing protein</fullName>
    </recommendedName>
</protein>
<proteinExistence type="predicted"/>
<dbReference type="SUPFAM" id="SSF55486">
    <property type="entry name" value="Metalloproteases ('zincins'), catalytic domain"/>
    <property type="match status" value="1"/>
</dbReference>
<feature type="chain" id="PRO_5019334403" description="Peptidase M11 gametolysin domain-containing protein" evidence="2">
    <location>
        <begin position="24"/>
        <end position="959"/>
    </location>
</feature>
<evidence type="ECO:0000313" key="4">
    <source>
        <dbReference type="EMBL" id="VEU43361.1"/>
    </source>
</evidence>
<evidence type="ECO:0000313" key="5">
    <source>
        <dbReference type="Proteomes" id="UP000291116"/>
    </source>
</evidence>
<organism evidence="4 5">
    <name type="scientific">Pseudo-nitzschia multistriata</name>
    <dbReference type="NCBI Taxonomy" id="183589"/>
    <lineage>
        <taxon>Eukaryota</taxon>
        <taxon>Sar</taxon>
        <taxon>Stramenopiles</taxon>
        <taxon>Ochrophyta</taxon>
        <taxon>Bacillariophyta</taxon>
        <taxon>Bacillariophyceae</taxon>
        <taxon>Bacillariophycidae</taxon>
        <taxon>Bacillariales</taxon>
        <taxon>Bacillariaceae</taxon>
        <taxon>Pseudo-nitzschia</taxon>
    </lineage>
</organism>
<feature type="compositionally biased region" description="Pro residues" evidence="1">
    <location>
        <begin position="861"/>
        <end position="873"/>
    </location>
</feature>
<keyword evidence="2" id="KW-0732">Signal</keyword>